<sequence length="136" mass="15526">MNINLIKADDVLTLRRDILYPNKNLSELKLPEDDFGMHYGLFVNDRLISVVSLFISGNSAQFRKFATLTSFQGKGYGSALLNHLIQEAAKQGCETIWCNARLSAADFYLRFGFTKTEETFTKDEVDFVIMRKSLRT</sequence>
<evidence type="ECO:0000259" key="3">
    <source>
        <dbReference type="PROSITE" id="PS51186"/>
    </source>
</evidence>
<dbReference type="PANTHER" id="PTHR43420">
    <property type="entry name" value="ACETYLTRANSFERASE"/>
    <property type="match status" value="1"/>
</dbReference>
<dbReference type="AlphaFoldDB" id="A0A9X2F0X1"/>
<dbReference type="InterPro" id="IPR000182">
    <property type="entry name" value="GNAT_dom"/>
</dbReference>
<dbReference type="PROSITE" id="PS51186">
    <property type="entry name" value="GNAT"/>
    <property type="match status" value="1"/>
</dbReference>
<dbReference type="CDD" id="cd04301">
    <property type="entry name" value="NAT_SF"/>
    <property type="match status" value="1"/>
</dbReference>
<dbReference type="Proteomes" id="UP001155182">
    <property type="component" value="Unassembled WGS sequence"/>
</dbReference>
<feature type="domain" description="N-acetyltransferase" evidence="3">
    <location>
        <begin position="1"/>
        <end position="135"/>
    </location>
</feature>
<evidence type="ECO:0000313" key="5">
    <source>
        <dbReference type="Proteomes" id="UP001155182"/>
    </source>
</evidence>
<keyword evidence="5" id="KW-1185">Reference proteome</keyword>
<organism evidence="4 5">
    <name type="scientific">Solitalea agri</name>
    <dbReference type="NCBI Taxonomy" id="2953739"/>
    <lineage>
        <taxon>Bacteria</taxon>
        <taxon>Pseudomonadati</taxon>
        <taxon>Bacteroidota</taxon>
        <taxon>Sphingobacteriia</taxon>
        <taxon>Sphingobacteriales</taxon>
        <taxon>Sphingobacteriaceae</taxon>
        <taxon>Solitalea</taxon>
    </lineage>
</organism>
<evidence type="ECO:0000256" key="2">
    <source>
        <dbReference type="ARBA" id="ARBA00023315"/>
    </source>
</evidence>
<reference evidence="4" key="1">
    <citation type="submission" date="2022-06" db="EMBL/GenBank/DDBJ databases">
        <title>Solitalea sp. MAHUQ-68 isolated from rhizospheric soil.</title>
        <authorList>
            <person name="Huq M.A."/>
        </authorList>
    </citation>
    <scope>NUCLEOTIDE SEQUENCE</scope>
    <source>
        <strain evidence="4">MAHUQ-68</strain>
    </source>
</reference>
<dbReference type="InterPro" id="IPR050680">
    <property type="entry name" value="YpeA/RimI_acetyltransf"/>
</dbReference>
<dbReference type="SUPFAM" id="SSF55729">
    <property type="entry name" value="Acyl-CoA N-acyltransferases (Nat)"/>
    <property type="match status" value="1"/>
</dbReference>
<comment type="caution">
    <text evidence="4">The sequence shown here is derived from an EMBL/GenBank/DDBJ whole genome shotgun (WGS) entry which is preliminary data.</text>
</comment>
<proteinExistence type="predicted"/>
<evidence type="ECO:0000256" key="1">
    <source>
        <dbReference type="ARBA" id="ARBA00022679"/>
    </source>
</evidence>
<gene>
    <name evidence="4" type="ORF">NF867_04290</name>
</gene>
<dbReference type="InterPro" id="IPR016181">
    <property type="entry name" value="Acyl_CoA_acyltransferase"/>
</dbReference>
<dbReference type="Gene3D" id="3.40.630.30">
    <property type="match status" value="1"/>
</dbReference>
<protein>
    <submittedName>
        <fullName evidence="4">GNAT family N-acetyltransferase</fullName>
    </submittedName>
</protein>
<dbReference type="Pfam" id="PF13673">
    <property type="entry name" value="Acetyltransf_10"/>
    <property type="match status" value="1"/>
</dbReference>
<accession>A0A9X2F0X1</accession>
<dbReference type="PANTHER" id="PTHR43420:SF42">
    <property type="entry name" value="N-ACETYLTRANSFERASE DOMAIN-CONTAINING PROTEIN"/>
    <property type="match status" value="1"/>
</dbReference>
<evidence type="ECO:0000313" key="4">
    <source>
        <dbReference type="EMBL" id="MCO4292080.1"/>
    </source>
</evidence>
<keyword evidence="2" id="KW-0012">Acyltransferase</keyword>
<keyword evidence="1" id="KW-0808">Transferase</keyword>
<name>A0A9X2F0X1_9SPHI</name>
<dbReference type="RefSeq" id="WP_252586351.1">
    <property type="nucleotide sequence ID" value="NZ_JAMWYS010000019.1"/>
</dbReference>
<dbReference type="GO" id="GO:0016747">
    <property type="term" value="F:acyltransferase activity, transferring groups other than amino-acyl groups"/>
    <property type="evidence" value="ECO:0007669"/>
    <property type="project" value="InterPro"/>
</dbReference>
<dbReference type="EMBL" id="JAMWYS010000019">
    <property type="protein sequence ID" value="MCO4292080.1"/>
    <property type="molecule type" value="Genomic_DNA"/>
</dbReference>